<name>A0A2V3UWT0_9SPHN</name>
<evidence type="ECO:0000256" key="2">
    <source>
        <dbReference type="ARBA" id="ARBA00022475"/>
    </source>
</evidence>
<dbReference type="Pfam" id="PF09594">
    <property type="entry name" value="GT87"/>
    <property type="match status" value="1"/>
</dbReference>
<evidence type="ECO:0000256" key="1">
    <source>
        <dbReference type="ARBA" id="ARBA00004651"/>
    </source>
</evidence>
<keyword evidence="5 8" id="KW-1133">Transmembrane helix</keyword>
<keyword evidence="10" id="KW-1185">Reference proteome</keyword>
<keyword evidence="4 8" id="KW-0812">Transmembrane</keyword>
<feature type="transmembrane region" description="Helical" evidence="8">
    <location>
        <begin position="343"/>
        <end position="362"/>
    </location>
</feature>
<dbReference type="InterPro" id="IPR018584">
    <property type="entry name" value="GT87"/>
</dbReference>
<evidence type="ECO:0000256" key="5">
    <source>
        <dbReference type="ARBA" id="ARBA00022989"/>
    </source>
</evidence>
<keyword evidence="3" id="KW-0808">Transferase</keyword>
<evidence type="ECO:0000256" key="6">
    <source>
        <dbReference type="ARBA" id="ARBA00023136"/>
    </source>
</evidence>
<feature type="transmembrane region" description="Helical" evidence="8">
    <location>
        <begin position="257"/>
        <end position="285"/>
    </location>
</feature>
<dbReference type="GO" id="GO:0016758">
    <property type="term" value="F:hexosyltransferase activity"/>
    <property type="evidence" value="ECO:0007669"/>
    <property type="project" value="InterPro"/>
</dbReference>
<gene>
    <name evidence="9" type="ORF">C7451_109124</name>
</gene>
<feature type="transmembrane region" description="Helical" evidence="8">
    <location>
        <begin position="14"/>
        <end position="37"/>
    </location>
</feature>
<evidence type="ECO:0000313" key="9">
    <source>
        <dbReference type="EMBL" id="PXW73836.1"/>
    </source>
</evidence>
<feature type="transmembrane region" description="Helical" evidence="8">
    <location>
        <begin position="137"/>
        <end position="170"/>
    </location>
</feature>
<evidence type="ECO:0000313" key="10">
    <source>
        <dbReference type="Proteomes" id="UP000248014"/>
    </source>
</evidence>
<comment type="subcellular location">
    <subcellularLocation>
        <location evidence="1">Cell membrane</location>
        <topology evidence="1">Multi-pass membrane protein</topology>
    </subcellularLocation>
</comment>
<keyword evidence="2" id="KW-1003">Cell membrane</keyword>
<evidence type="ECO:0000256" key="8">
    <source>
        <dbReference type="SAM" id="Phobius"/>
    </source>
</evidence>
<dbReference type="GO" id="GO:0005886">
    <property type="term" value="C:plasma membrane"/>
    <property type="evidence" value="ECO:0007669"/>
    <property type="project" value="UniProtKB-SubCell"/>
</dbReference>
<sequence length="424" mass="44289">MIERQAHSLATSPLALKVMLTALAMLMTLTGVTFHLVSQNGQGGIFVDFHAFYAAGSLALEGHAGDAYRMATMEIVQQRIAGHETFMPWTYPPPFTLFVAGLATLPLGLGYALFTGLSLAGYLLMLRRIAGNFLPGVVLALLPVLVLGVITGQNGFLTGALTGWFVLALLARKPGAGLPLGLMIIKPHLAAGIAMLTVAQRRWQAVVTAAGVVLAALVIPTLVFGLPIWTAFADGVRESGAFLAEGRYPMHRMTSPYAFALGLGAAPGLAFAIQGASALAAIGLLGLAWHRHLSPRLLAACACAATLFVSPYAYDYDLTLLGVALALVLPDLLRRTGRAEQAALLMLAWSATGYGLIASLLGNGEAVRVPQQPLALMAPLLLVLIGWAAMVKRRRLLPRPDIAAAPPGAVDLPVGALGTVSAAS</sequence>
<feature type="transmembrane region" description="Helical" evidence="8">
    <location>
        <begin position="95"/>
        <end position="125"/>
    </location>
</feature>
<dbReference type="AlphaFoldDB" id="A0A2V3UWT0"/>
<evidence type="ECO:0000256" key="4">
    <source>
        <dbReference type="ARBA" id="ARBA00022692"/>
    </source>
</evidence>
<keyword evidence="6 8" id="KW-0472">Membrane</keyword>
<evidence type="ECO:0000256" key="3">
    <source>
        <dbReference type="ARBA" id="ARBA00022679"/>
    </source>
</evidence>
<dbReference type="RefSeq" id="WP_110299355.1">
    <property type="nucleotide sequence ID" value="NZ_QJJM01000009.1"/>
</dbReference>
<organism evidence="9 10">
    <name type="scientific">Blastomonas natatoria</name>
    <dbReference type="NCBI Taxonomy" id="34015"/>
    <lineage>
        <taxon>Bacteria</taxon>
        <taxon>Pseudomonadati</taxon>
        <taxon>Pseudomonadota</taxon>
        <taxon>Alphaproteobacteria</taxon>
        <taxon>Sphingomonadales</taxon>
        <taxon>Sphingomonadaceae</taxon>
        <taxon>Blastomonas</taxon>
    </lineage>
</organism>
<proteinExistence type="inferred from homology"/>
<feature type="transmembrane region" description="Helical" evidence="8">
    <location>
        <begin position="205"/>
        <end position="229"/>
    </location>
</feature>
<reference evidence="9 10" key="1">
    <citation type="submission" date="2018-05" db="EMBL/GenBank/DDBJ databases">
        <title>Genomic Encyclopedia of Type Strains, Phase IV (KMG-IV): sequencing the most valuable type-strain genomes for metagenomic binning, comparative biology and taxonomic classification.</title>
        <authorList>
            <person name="Goeker M."/>
        </authorList>
    </citation>
    <scope>NUCLEOTIDE SEQUENCE [LARGE SCALE GENOMIC DNA]</scope>
    <source>
        <strain evidence="9 10">DSM 3183</strain>
    </source>
</reference>
<dbReference type="EMBL" id="QJJM01000009">
    <property type="protein sequence ID" value="PXW73836.1"/>
    <property type="molecule type" value="Genomic_DNA"/>
</dbReference>
<accession>A0A2V3UWT0</accession>
<comment type="caution">
    <text evidence="9">The sequence shown here is derived from an EMBL/GenBank/DDBJ whole genome shotgun (WGS) entry which is preliminary data.</text>
</comment>
<dbReference type="Proteomes" id="UP000248014">
    <property type="component" value="Unassembled WGS sequence"/>
</dbReference>
<comment type="similarity">
    <text evidence="7">Belongs to the glycosyltransferase 87 family.</text>
</comment>
<dbReference type="OrthoDB" id="7679563at2"/>
<protein>
    <submittedName>
        <fullName evidence="9">Uncharacterized protein DUF2029</fullName>
    </submittedName>
</protein>
<feature type="transmembrane region" description="Helical" evidence="8">
    <location>
        <begin position="374"/>
        <end position="391"/>
    </location>
</feature>
<evidence type="ECO:0000256" key="7">
    <source>
        <dbReference type="ARBA" id="ARBA00024033"/>
    </source>
</evidence>
<feature type="transmembrane region" description="Helical" evidence="8">
    <location>
        <begin position="176"/>
        <end position="198"/>
    </location>
</feature>